<dbReference type="PRINTS" id="PR01638">
    <property type="entry name" value="MHCCLASSI"/>
</dbReference>
<dbReference type="InterPro" id="IPR011161">
    <property type="entry name" value="MHC_I-like_Ag-recog"/>
</dbReference>
<dbReference type="Proteomes" id="UP000287033">
    <property type="component" value="Unassembled WGS sequence"/>
</dbReference>
<proteinExistence type="inferred from homology"/>
<dbReference type="Pfam" id="PF07654">
    <property type="entry name" value="C1-set"/>
    <property type="match status" value="1"/>
</dbReference>
<feature type="domain" description="Ig-like" evidence="5">
    <location>
        <begin position="205"/>
        <end position="281"/>
    </location>
</feature>
<dbReference type="InterPro" id="IPR001039">
    <property type="entry name" value="MHC_I_a_a1/a2"/>
</dbReference>
<dbReference type="EMBL" id="BEZZ01001451">
    <property type="protein sequence ID" value="GCC18745.1"/>
    <property type="molecule type" value="Genomic_DNA"/>
</dbReference>
<dbReference type="InterPro" id="IPR037055">
    <property type="entry name" value="MHC_I-like_Ag-recog_sf"/>
</dbReference>
<keyword evidence="3" id="KW-1133">Transmembrane helix</keyword>
<dbReference type="InterPro" id="IPR007110">
    <property type="entry name" value="Ig-like_dom"/>
</dbReference>
<dbReference type="STRING" id="137246.A0A401RKS3"/>
<evidence type="ECO:0000256" key="2">
    <source>
        <dbReference type="RuleBase" id="RU004439"/>
    </source>
</evidence>
<dbReference type="GO" id="GO:0005615">
    <property type="term" value="C:extracellular space"/>
    <property type="evidence" value="ECO:0007669"/>
    <property type="project" value="TreeGrafter"/>
</dbReference>
<keyword evidence="3" id="KW-0812">Transmembrane</keyword>
<dbReference type="InterPro" id="IPR050208">
    <property type="entry name" value="MHC_class-I_related"/>
</dbReference>
<dbReference type="Pfam" id="PF00129">
    <property type="entry name" value="MHC_I"/>
    <property type="match status" value="1"/>
</dbReference>
<keyword evidence="7" id="KW-1185">Reference proteome</keyword>
<dbReference type="SUPFAM" id="SSF54452">
    <property type="entry name" value="MHC antigen-recognition domain"/>
    <property type="match status" value="1"/>
</dbReference>
<sequence>MEGLVFLVLLCGEVSANSHSLRYLATAQTATHHLPGFVIIGYVDDVQFFNYDSTRKTLIAQGQWMVESKKPPFWEQSAMLAQQKEKHFEHYIQMLAARTNQSGGIHWFQLMTGCDLREDGTTDGFSHFGWDGQDYMKFDKDHQDWVTTVRWGEKTKKWWEEIRAWNNQQWTYYLEKECIHWLNTYLDYGQQMLSIISPIVSFTRQGDSNRLSCLVTGFYPQAIEVTLWRDGVLIDETLSTGILPNHDWTYQIRKWIEFDPKDWAEYSCRVEHNGLEEKLIYVPESDSHVLVAVMVSLGVFMIILLGAFTIFCKKVRRKSDYIHTHIPLPVPKRSTISDWESTDNISQDQHLEGRRD</sequence>
<dbReference type="InterPro" id="IPR013783">
    <property type="entry name" value="Ig-like_fold"/>
</dbReference>
<dbReference type="GO" id="GO:0006955">
    <property type="term" value="P:immune response"/>
    <property type="evidence" value="ECO:0007669"/>
    <property type="project" value="TreeGrafter"/>
</dbReference>
<evidence type="ECO:0000259" key="5">
    <source>
        <dbReference type="PROSITE" id="PS50835"/>
    </source>
</evidence>
<dbReference type="SMART" id="SM00407">
    <property type="entry name" value="IGc1"/>
    <property type="match status" value="1"/>
</dbReference>
<dbReference type="Gene3D" id="2.60.40.10">
    <property type="entry name" value="Immunoglobulins"/>
    <property type="match status" value="1"/>
</dbReference>
<feature type="chain" id="PRO_5019377792" description="Ig-like domain-containing protein" evidence="4">
    <location>
        <begin position="17"/>
        <end position="356"/>
    </location>
</feature>
<name>A0A401RKS3_CHIPU</name>
<evidence type="ECO:0000256" key="3">
    <source>
        <dbReference type="SAM" id="Phobius"/>
    </source>
</evidence>
<accession>A0A401RKS3</accession>
<dbReference type="PROSITE" id="PS00290">
    <property type="entry name" value="IG_MHC"/>
    <property type="match status" value="1"/>
</dbReference>
<dbReference type="OrthoDB" id="8936120at2759"/>
<keyword evidence="3" id="KW-0472">Membrane</keyword>
<dbReference type="Gene3D" id="3.30.500.10">
    <property type="entry name" value="MHC class I-like antigen recognition-like"/>
    <property type="match status" value="1"/>
</dbReference>
<dbReference type="GO" id="GO:0009897">
    <property type="term" value="C:external side of plasma membrane"/>
    <property type="evidence" value="ECO:0007669"/>
    <property type="project" value="TreeGrafter"/>
</dbReference>
<dbReference type="PROSITE" id="PS50835">
    <property type="entry name" value="IG_LIKE"/>
    <property type="match status" value="1"/>
</dbReference>
<dbReference type="PANTHER" id="PTHR16675:SF235">
    <property type="entry name" value="SHKT DOMAIN-CONTAINING PROTEIN"/>
    <property type="match status" value="1"/>
</dbReference>
<protein>
    <recommendedName>
        <fullName evidence="5">Ig-like domain-containing protein</fullName>
    </recommendedName>
</protein>
<dbReference type="InterPro" id="IPR003597">
    <property type="entry name" value="Ig_C1-set"/>
</dbReference>
<keyword evidence="1" id="KW-0325">Glycoprotein</keyword>
<dbReference type="AlphaFoldDB" id="A0A401RKS3"/>
<feature type="transmembrane region" description="Helical" evidence="3">
    <location>
        <begin position="289"/>
        <end position="311"/>
    </location>
</feature>
<comment type="caution">
    <text evidence="6">The sequence shown here is derived from an EMBL/GenBank/DDBJ whole genome shotgun (WGS) entry which is preliminary data.</text>
</comment>
<dbReference type="SUPFAM" id="SSF48726">
    <property type="entry name" value="Immunoglobulin"/>
    <property type="match status" value="1"/>
</dbReference>
<evidence type="ECO:0000256" key="4">
    <source>
        <dbReference type="SAM" id="SignalP"/>
    </source>
</evidence>
<dbReference type="PANTHER" id="PTHR16675">
    <property type="entry name" value="MHC CLASS I-RELATED"/>
    <property type="match status" value="1"/>
</dbReference>
<organism evidence="6 7">
    <name type="scientific">Chiloscyllium punctatum</name>
    <name type="common">Brownbanded bambooshark</name>
    <name type="synonym">Hemiscyllium punctatum</name>
    <dbReference type="NCBI Taxonomy" id="137246"/>
    <lineage>
        <taxon>Eukaryota</taxon>
        <taxon>Metazoa</taxon>
        <taxon>Chordata</taxon>
        <taxon>Craniata</taxon>
        <taxon>Vertebrata</taxon>
        <taxon>Chondrichthyes</taxon>
        <taxon>Elasmobranchii</taxon>
        <taxon>Galeomorphii</taxon>
        <taxon>Galeoidea</taxon>
        <taxon>Orectolobiformes</taxon>
        <taxon>Hemiscylliidae</taxon>
        <taxon>Chiloscyllium</taxon>
    </lineage>
</organism>
<evidence type="ECO:0000256" key="1">
    <source>
        <dbReference type="ARBA" id="ARBA00023180"/>
    </source>
</evidence>
<gene>
    <name evidence="6" type="ORF">chiPu_0018052</name>
</gene>
<feature type="signal peptide" evidence="4">
    <location>
        <begin position="1"/>
        <end position="16"/>
    </location>
</feature>
<reference evidence="6 7" key="1">
    <citation type="journal article" date="2018" name="Nat. Ecol. Evol.">
        <title>Shark genomes provide insights into elasmobranch evolution and the origin of vertebrates.</title>
        <authorList>
            <person name="Hara Y"/>
            <person name="Yamaguchi K"/>
            <person name="Onimaru K"/>
            <person name="Kadota M"/>
            <person name="Koyanagi M"/>
            <person name="Keeley SD"/>
            <person name="Tatsumi K"/>
            <person name="Tanaka K"/>
            <person name="Motone F"/>
            <person name="Kageyama Y"/>
            <person name="Nozu R"/>
            <person name="Adachi N"/>
            <person name="Nishimura O"/>
            <person name="Nakagawa R"/>
            <person name="Tanegashima C"/>
            <person name="Kiyatake I"/>
            <person name="Matsumoto R"/>
            <person name="Murakumo K"/>
            <person name="Nishida K"/>
            <person name="Terakita A"/>
            <person name="Kuratani S"/>
            <person name="Sato K"/>
            <person name="Hyodo S Kuraku.S."/>
        </authorList>
    </citation>
    <scope>NUCLEOTIDE SEQUENCE [LARGE SCALE GENOMIC DNA]</scope>
</reference>
<evidence type="ECO:0000313" key="7">
    <source>
        <dbReference type="Proteomes" id="UP000287033"/>
    </source>
</evidence>
<evidence type="ECO:0000313" key="6">
    <source>
        <dbReference type="EMBL" id="GCC18745.1"/>
    </source>
</evidence>
<dbReference type="OMA" id="HKMEFLM"/>
<dbReference type="InterPro" id="IPR003006">
    <property type="entry name" value="Ig/MHC_CS"/>
</dbReference>
<dbReference type="FunFam" id="3.30.500.10:FF:000001">
    <property type="entry name" value="H-2 class I histocompatibility antigen, alpha chain"/>
    <property type="match status" value="1"/>
</dbReference>
<dbReference type="InterPro" id="IPR036179">
    <property type="entry name" value="Ig-like_dom_sf"/>
</dbReference>
<keyword evidence="4" id="KW-0732">Signal</keyword>
<comment type="similarity">
    <text evidence="2">Belongs to the MHC class I family.</text>
</comment>
<dbReference type="InterPro" id="IPR011162">
    <property type="entry name" value="MHC_I/II-like_Ag-recog"/>
</dbReference>